<reference evidence="2" key="1">
    <citation type="submission" date="2015-08" db="EMBL/GenBank/DDBJ databases">
        <authorList>
            <person name="Babu N.S."/>
            <person name="Beckwith C.J."/>
            <person name="Beseler K.G."/>
            <person name="Brison A."/>
            <person name="Carone J.V."/>
            <person name="Caskin T.P."/>
            <person name="Diamond M."/>
            <person name="Durham M.E."/>
            <person name="Foxe J.M."/>
            <person name="Go M."/>
            <person name="Henderson B.A."/>
            <person name="Jones I.B."/>
            <person name="McGettigan J.A."/>
            <person name="Micheletti S.J."/>
            <person name="Nasrallah M.E."/>
            <person name="Ortiz D."/>
            <person name="Piller C.R."/>
            <person name="Privatt S.R."/>
            <person name="Schneider S.L."/>
            <person name="Sharp S."/>
            <person name="Smith T.C."/>
            <person name="Stanton J.D."/>
            <person name="Ullery H.E."/>
            <person name="Wilson R.J."/>
            <person name="Serrano M.G."/>
            <person name="Buck G."/>
            <person name="Lee V."/>
            <person name="Wang Y."/>
            <person name="Carvalho R."/>
            <person name="Voegtly L."/>
            <person name="Shi R."/>
            <person name="Duckworth R."/>
            <person name="Johnson A."/>
            <person name="Loviza R."/>
            <person name="Walstead R."/>
            <person name="Shah Z."/>
            <person name="Kiflezghi M."/>
            <person name="Wade K."/>
            <person name="Ball S.L."/>
            <person name="Bradley K.W."/>
            <person name="Asai D.J."/>
            <person name="Bowman C.A."/>
            <person name="Russell D.A."/>
            <person name="Pope W.H."/>
            <person name="Jacobs-Sera D."/>
            <person name="Hendrix R.W."/>
            <person name="Hatfull G.F."/>
        </authorList>
    </citation>
    <scope>NUCLEOTIDE SEQUENCE</scope>
</reference>
<organism evidence="2">
    <name type="scientific">metagenome</name>
    <dbReference type="NCBI Taxonomy" id="256318"/>
    <lineage>
        <taxon>unclassified sequences</taxon>
        <taxon>metagenomes</taxon>
    </lineage>
</organism>
<sequence>MGARTWGHWLRLFAWGLAAVLIVTGVLSLALRA</sequence>
<feature type="transmembrane region" description="Helical" evidence="1">
    <location>
        <begin position="12"/>
        <end position="31"/>
    </location>
</feature>
<evidence type="ECO:0000256" key="1">
    <source>
        <dbReference type="SAM" id="Phobius"/>
    </source>
</evidence>
<dbReference type="AlphaFoldDB" id="A0A2P2CCD7"/>
<protein>
    <submittedName>
        <fullName evidence="2">Uncharacterized protein</fullName>
    </submittedName>
</protein>
<gene>
    <name evidence="2" type="ORF">NOCA2650004</name>
</gene>
<keyword evidence="1" id="KW-0812">Transmembrane</keyword>
<proteinExistence type="predicted"/>
<accession>A0A2P2CCD7</accession>
<evidence type="ECO:0000313" key="2">
    <source>
        <dbReference type="EMBL" id="CUR59653.1"/>
    </source>
</evidence>
<keyword evidence="1" id="KW-0472">Membrane</keyword>
<keyword evidence="1" id="KW-1133">Transmembrane helix</keyword>
<name>A0A2P2CCD7_9ZZZZ</name>
<dbReference type="EMBL" id="CZKA01000062">
    <property type="protein sequence ID" value="CUR59653.1"/>
    <property type="molecule type" value="Genomic_DNA"/>
</dbReference>